<dbReference type="InterPro" id="IPR008928">
    <property type="entry name" value="6-hairpin_glycosidase_sf"/>
</dbReference>
<comment type="caution">
    <text evidence="4">The sequence shown here is derived from an EMBL/GenBank/DDBJ whole genome shotgun (WGS) entry which is preliminary data.</text>
</comment>
<dbReference type="PANTHER" id="PTHR31987">
    <property type="entry name" value="GLUTAMINASE A-RELATED"/>
    <property type="match status" value="1"/>
</dbReference>
<dbReference type="PANTHER" id="PTHR31987:SF14">
    <property type="entry name" value="PUTATIVE (AFU_ORTHOLOGUE AFUA_6G09910)-RELATED"/>
    <property type="match status" value="1"/>
</dbReference>
<feature type="domain" description="Glutaminase A N-terminal" evidence="3">
    <location>
        <begin position="116"/>
        <end position="222"/>
    </location>
</feature>
<dbReference type="Proteomes" id="UP000309038">
    <property type="component" value="Unassembled WGS sequence"/>
</dbReference>
<feature type="signal peptide" evidence="1">
    <location>
        <begin position="1"/>
        <end position="26"/>
    </location>
</feature>
<dbReference type="InterPro" id="IPR032514">
    <property type="entry name" value="GtaA_central"/>
</dbReference>
<dbReference type="Gene3D" id="1.50.10.10">
    <property type="match status" value="1"/>
</dbReference>
<name>A0A4S4KUX3_9APHY</name>
<evidence type="ECO:0000256" key="1">
    <source>
        <dbReference type="SAM" id="SignalP"/>
    </source>
</evidence>
<dbReference type="AlphaFoldDB" id="A0A4S4KUX3"/>
<dbReference type="GO" id="GO:0003824">
    <property type="term" value="F:catalytic activity"/>
    <property type="evidence" value="ECO:0007669"/>
    <property type="project" value="UniProtKB-ARBA"/>
</dbReference>
<sequence length="553" mass="59729">MPVQYGRILCVLLAVVLLSKVAPGRAQGHSTLWTSWVPLAVRSPYLSCWMNTTNIPFNPTAARTPTDWPLFWNDAILGWAGHIRVDNDITYMWLGDAGAPSGLVRSVLTNIQVTPTRTIFNITAGPIDLTVTFLSPIESASLFLFSYVSLEAATNDQQSHHVQVYSDISGEWLSGNRGSFMNWTGISTDAIFYHQIQLQNPSSLAETVDQADDTSTFYAMQLVTSFLLDYDDANQRASALDERILGEASSISPNYADLVSLAARQAMGGTELTIGGSGNQWNTSDVKMFMKDMGTSGATHSQGVEQSGNMLIMALAHAKASGDGSLLSRYYGLLKNWADYLVDNSSPLPEGQVSADLETKGNLTNLAIKGIIGIKAMSAISSALNMSDDSQHYSNLAGTYADLWQSSVLSSGSDPQHIVANFGDSDTMALTYNLYADKLLQTNVVNQSIYQQQTTFLGSSLASNTEGLPIDSNELGQANSAAYVSDSTVRDGLIAPIWNHASQNNTGTIFPTVYDTQDTAGEGIQNRASPFVGAMFAPLALRLVTFVHVPIYE</sequence>
<evidence type="ECO:0008006" key="6">
    <source>
        <dbReference type="Google" id="ProtNLM"/>
    </source>
</evidence>
<evidence type="ECO:0000313" key="4">
    <source>
        <dbReference type="EMBL" id="THH02111.1"/>
    </source>
</evidence>
<dbReference type="GO" id="GO:0005975">
    <property type="term" value="P:carbohydrate metabolic process"/>
    <property type="evidence" value="ECO:0007669"/>
    <property type="project" value="InterPro"/>
</dbReference>
<dbReference type="Pfam" id="PF16335">
    <property type="entry name" value="GtaA_6_Hairpin"/>
    <property type="match status" value="1"/>
</dbReference>
<gene>
    <name evidence="4" type="ORF">EW026_g734</name>
</gene>
<dbReference type="Pfam" id="PF17168">
    <property type="entry name" value="DUF5127"/>
    <property type="match status" value="1"/>
</dbReference>
<keyword evidence="1" id="KW-0732">Signal</keyword>
<keyword evidence="5" id="KW-1185">Reference proteome</keyword>
<reference evidence="4 5" key="1">
    <citation type="submission" date="2019-02" db="EMBL/GenBank/DDBJ databases">
        <title>Genome sequencing of the rare red list fungi Phlebia centrifuga.</title>
        <authorList>
            <person name="Buettner E."/>
            <person name="Kellner H."/>
        </authorList>
    </citation>
    <scope>NUCLEOTIDE SEQUENCE [LARGE SCALE GENOMIC DNA]</scope>
    <source>
        <strain evidence="4 5">DSM 108282</strain>
    </source>
</reference>
<accession>A0A4S4KUX3</accession>
<dbReference type="EMBL" id="SGPJ01000011">
    <property type="protein sequence ID" value="THH02111.1"/>
    <property type="molecule type" value="Genomic_DNA"/>
</dbReference>
<evidence type="ECO:0000259" key="3">
    <source>
        <dbReference type="Pfam" id="PF17168"/>
    </source>
</evidence>
<dbReference type="SUPFAM" id="SSF48208">
    <property type="entry name" value="Six-hairpin glycosidases"/>
    <property type="match status" value="1"/>
</dbReference>
<dbReference type="InterPro" id="IPR033433">
    <property type="entry name" value="GtaA_N"/>
</dbReference>
<evidence type="ECO:0000259" key="2">
    <source>
        <dbReference type="Pfam" id="PF16335"/>
    </source>
</evidence>
<dbReference type="InterPro" id="IPR012341">
    <property type="entry name" value="6hp_glycosidase-like_sf"/>
</dbReference>
<evidence type="ECO:0000313" key="5">
    <source>
        <dbReference type="Proteomes" id="UP000309038"/>
    </source>
</evidence>
<proteinExistence type="predicted"/>
<feature type="domain" description="Glutaminase A central" evidence="2">
    <location>
        <begin position="299"/>
        <end position="538"/>
    </location>
</feature>
<organism evidence="4 5">
    <name type="scientific">Hermanssonia centrifuga</name>
    <dbReference type="NCBI Taxonomy" id="98765"/>
    <lineage>
        <taxon>Eukaryota</taxon>
        <taxon>Fungi</taxon>
        <taxon>Dikarya</taxon>
        <taxon>Basidiomycota</taxon>
        <taxon>Agaricomycotina</taxon>
        <taxon>Agaricomycetes</taxon>
        <taxon>Polyporales</taxon>
        <taxon>Meruliaceae</taxon>
        <taxon>Hermanssonia</taxon>
    </lineage>
</organism>
<feature type="chain" id="PRO_5020283807" description="DUF1793-domain-containing protein" evidence="1">
    <location>
        <begin position="27"/>
        <end position="553"/>
    </location>
</feature>
<protein>
    <recommendedName>
        <fullName evidence="6">DUF1793-domain-containing protein</fullName>
    </recommendedName>
</protein>
<dbReference type="InterPro" id="IPR052743">
    <property type="entry name" value="Glutaminase_GtaA"/>
</dbReference>